<keyword evidence="8 33" id="KW-1133">Transmembrane helix</keyword>
<evidence type="ECO:0000256" key="32">
    <source>
        <dbReference type="PIRSR" id="PIRSR005211-1"/>
    </source>
</evidence>
<dbReference type="PANTHER" id="PTHR10794">
    <property type="entry name" value="ABHYDROLASE DOMAIN-CONTAINING PROTEIN"/>
    <property type="match status" value="1"/>
</dbReference>
<feature type="domain" description="AB hydrolase-1" evidence="34">
    <location>
        <begin position="121"/>
        <end position="220"/>
    </location>
</feature>
<dbReference type="EnsemblMetazoa" id="XM_784206">
    <property type="protein sequence ID" value="XP_789299"/>
    <property type="gene ID" value="LOC584345"/>
</dbReference>
<name>A0A7M7RCL5_STRPU</name>
<evidence type="ECO:0000256" key="12">
    <source>
        <dbReference type="ARBA" id="ARBA00023422"/>
    </source>
</evidence>
<dbReference type="GO" id="GO:0004623">
    <property type="term" value="F:phospholipase A2 activity"/>
    <property type="evidence" value="ECO:0007669"/>
    <property type="project" value="UniProtKB-EC"/>
</dbReference>
<evidence type="ECO:0000256" key="9">
    <source>
        <dbReference type="ARBA" id="ARBA00023098"/>
    </source>
</evidence>
<dbReference type="GO" id="GO:0051792">
    <property type="term" value="P:medium-chain fatty acid biosynthetic process"/>
    <property type="evidence" value="ECO:0000318"/>
    <property type="project" value="GO_Central"/>
</dbReference>
<feature type="active site" description="Charge relay system" evidence="32">
    <location>
        <position position="357"/>
    </location>
</feature>
<keyword evidence="11" id="KW-1208">Phospholipid metabolism</keyword>
<comment type="catalytic activity">
    <reaction evidence="25">
        <text>1-octadecanoyl-2-hexanoyl-sn-glycero-3-phosphocholine + H2O = hexanoate + 1-octadecanoyl-sn-glycero-3-phosphocholine + H(+)</text>
        <dbReference type="Rhea" id="RHEA:54464"/>
        <dbReference type="ChEBI" id="CHEBI:15377"/>
        <dbReference type="ChEBI" id="CHEBI:15378"/>
        <dbReference type="ChEBI" id="CHEBI:17120"/>
        <dbReference type="ChEBI" id="CHEBI:73858"/>
        <dbReference type="ChEBI" id="CHEBI:138212"/>
    </reaction>
    <physiologicalReaction direction="left-to-right" evidence="25">
        <dbReference type="Rhea" id="RHEA:54465"/>
    </physiologicalReaction>
</comment>
<keyword evidence="6" id="KW-0378">Hydrolase</keyword>
<reference evidence="36" key="1">
    <citation type="submission" date="2015-02" db="EMBL/GenBank/DDBJ databases">
        <title>Genome sequencing for Strongylocentrotus purpuratus.</title>
        <authorList>
            <person name="Murali S."/>
            <person name="Liu Y."/>
            <person name="Vee V."/>
            <person name="English A."/>
            <person name="Wang M."/>
            <person name="Skinner E."/>
            <person name="Han Y."/>
            <person name="Muzny D.M."/>
            <person name="Worley K.C."/>
            <person name="Gibbs R.A."/>
        </authorList>
    </citation>
    <scope>NUCLEOTIDE SEQUENCE</scope>
</reference>
<feature type="active site" description="Charge relay system" evidence="32">
    <location>
        <position position="328"/>
    </location>
</feature>
<reference evidence="35" key="2">
    <citation type="submission" date="2021-01" db="UniProtKB">
        <authorList>
            <consortium name="EnsemblMetazoa"/>
        </authorList>
    </citation>
    <scope>IDENTIFICATION</scope>
</reference>
<dbReference type="FunFam" id="3.40.50.1820:FF:000079">
    <property type="entry name" value="Abhydrolase domain-containing 3"/>
    <property type="match status" value="1"/>
</dbReference>
<keyword evidence="4" id="KW-0719">Serine esterase</keyword>
<dbReference type="InterPro" id="IPR050960">
    <property type="entry name" value="AB_hydrolase_4_sf"/>
</dbReference>
<dbReference type="GO" id="GO:0006650">
    <property type="term" value="P:glycerophospholipid metabolic process"/>
    <property type="evidence" value="ECO:0007669"/>
    <property type="project" value="UniProtKB-ARBA"/>
</dbReference>
<evidence type="ECO:0000256" key="28">
    <source>
        <dbReference type="ARBA" id="ARBA00052894"/>
    </source>
</evidence>
<keyword evidence="7" id="KW-0735">Signal-anchor</keyword>
<comment type="catalytic activity">
    <reaction evidence="24">
        <text>1-tetradecanoyl-2-(9Z,12Z-octadecadienoyl)-sn-glycero-3-phosphocholine + H2O = 2-(9Z,12Z-octadecadienoyl)-sn-glycero-3-phosphocholine + tetradecanoate + H(+)</text>
        <dbReference type="Rhea" id="RHEA:54388"/>
        <dbReference type="ChEBI" id="CHEBI:15377"/>
        <dbReference type="ChEBI" id="CHEBI:15378"/>
        <dbReference type="ChEBI" id="CHEBI:30807"/>
        <dbReference type="ChEBI" id="CHEBI:76084"/>
        <dbReference type="ChEBI" id="CHEBI:86094"/>
    </reaction>
    <physiologicalReaction direction="left-to-right" evidence="24">
        <dbReference type="Rhea" id="RHEA:54389"/>
    </physiologicalReaction>
</comment>
<comment type="catalytic activity">
    <reaction evidence="16">
        <text>1,2-ditetradecanoyl-sn-glycero-3-phosphocholine + H2O = 1-tetradecanoyl-sn-glycero-3-phosphocholine + tetradecanoate + H(+)</text>
        <dbReference type="Rhea" id="RHEA:54456"/>
        <dbReference type="ChEBI" id="CHEBI:15377"/>
        <dbReference type="ChEBI" id="CHEBI:15378"/>
        <dbReference type="ChEBI" id="CHEBI:30807"/>
        <dbReference type="ChEBI" id="CHEBI:45240"/>
        <dbReference type="ChEBI" id="CHEBI:64489"/>
    </reaction>
    <physiologicalReaction direction="left-to-right" evidence="16">
        <dbReference type="Rhea" id="RHEA:54457"/>
    </physiologicalReaction>
</comment>
<proteinExistence type="inferred from homology"/>
<comment type="subcellular location">
    <subcellularLocation>
        <location evidence="1">Membrane</location>
        <topology evidence="1">Single-pass type II membrane protein</topology>
    </subcellularLocation>
</comment>
<comment type="catalytic activity">
    <reaction evidence="23">
        <text>1-octadecanoyl-2-acetyl-sn-glycero-3-phosphocholine + H2O = 1-octadecanoyl-sn-glycero-3-phosphocholine + acetate + H(+)</text>
        <dbReference type="Rhea" id="RHEA:54408"/>
        <dbReference type="ChEBI" id="CHEBI:15377"/>
        <dbReference type="ChEBI" id="CHEBI:15378"/>
        <dbReference type="ChEBI" id="CHEBI:30089"/>
        <dbReference type="ChEBI" id="CHEBI:73858"/>
        <dbReference type="ChEBI" id="CHEBI:75220"/>
    </reaction>
    <physiologicalReaction direction="left-to-right" evidence="23">
        <dbReference type="Rhea" id="RHEA:54409"/>
    </physiologicalReaction>
</comment>
<evidence type="ECO:0000256" key="4">
    <source>
        <dbReference type="ARBA" id="ARBA00022487"/>
    </source>
</evidence>
<evidence type="ECO:0000256" key="21">
    <source>
        <dbReference type="ARBA" id="ARBA00051164"/>
    </source>
</evidence>
<dbReference type="RefSeq" id="XP_789299.1">
    <property type="nucleotide sequence ID" value="XM_784206.5"/>
</dbReference>
<dbReference type="Gene3D" id="3.40.50.1820">
    <property type="entry name" value="alpha/beta hydrolase"/>
    <property type="match status" value="1"/>
</dbReference>
<sequence length="395" mass="44163">MYTWDLMMITAYQHWRTAAVCVGLGALYAVYYLRYVVKKPVLACGNPKFQRLLQTCIPSLTKPYWPTFLCFGTHLQTVGHVAFQRFVRKHSYRSEKLNTPDGGEIVLHWLETQSKDDITEPIVVIIPGLTGDSQSIYVKHMVDDVLRVGCRAVVFNQRGFGGAELKTPRTFCAGSTDDIHFVLSHIHQTYPDAPLLANGASIGGIMLLNYLAEYGSRCVPLAGAMTVSVAWDLVESAKSLELPVNSILYNLTLTLNLIKLVKEKGLPFKEHYDMPSVCKSRTLREFDSRLTVKVFGYRDVHHYYSSSSPRGKLSKITVPTLCLNSADDAFSPIHTIPLDEARRSSHVAIAMTSHGGHCGFMKGIFPSGRKTYMSDVFSEYVSAIFNEGKDYLGRD</sequence>
<dbReference type="GO" id="GO:0051793">
    <property type="term" value="P:medium-chain fatty acid catabolic process"/>
    <property type="evidence" value="ECO:0000318"/>
    <property type="project" value="GO_Central"/>
</dbReference>
<feature type="active site" description="Charge relay system" evidence="32">
    <location>
        <position position="201"/>
    </location>
</feature>
<comment type="catalytic activity">
    <reaction evidence="14">
        <text>1-hexadecanoyl-2-(9-oxononanoyl)-sn-glycero-3-phosphocholine + H2O = 9-oxononanoate + 1-hexadecanoyl-sn-glycero-3-phosphocholine + H(+)</text>
        <dbReference type="Rhea" id="RHEA:41179"/>
        <dbReference type="ChEBI" id="CHEBI:15377"/>
        <dbReference type="ChEBI" id="CHEBI:15378"/>
        <dbReference type="ChEBI" id="CHEBI:61042"/>
        <dbReference type="ChEBI" id="CHEBI:72998"/>
        <dbReference type="ChEBI" id="CHEBI:77812"/>
    </reaction>
    <physiologicalReaction direction="left-to-right" evidence="14">
        <dbReference type="Rhea" id="RHEA:41180"/>
    </physiologicalReaction>
</comment>
<comment type="catalytic activity">
    <reaction evidence="13">
        <text>1-hexadecanoyl-2-(5-oxopentanoyl)-sn-glycero-3-phosphocholine + H2O = 5-oxopentanoate + 1-hexadecanoyl-sn-glycero-3-phosphocholine + H(+)</text>
        <dbReference type="Rhea" id="RHEA:40483"/>
        <dbReference type="ChEBI" id="CHEBI:15377"/>
        <dbReference type="ChEBI" id="CHEBI:15378"/>
        <dbReference type="ChEBI" id="CHEBI:16120"/>
        <dbReference type="ChEBI" id="CHEBI:72998"/>
        <dbReference type="ChEBI" id="CHEBI:77890"/>
    </reaction>
    <physiologicalReaction direction="left-to-right" evidence="13">
        <dbReference type="Rhea" id="RHEA:40484"/>
    </physiologicalReaction>
</comment>
<evidence type="ECO:0000256" key="27">
    <source>
        <dbReference type="ARBA" id="ARBA00052808"/>
    </source>
</evidence>
<evidence type="ECO:0000256" key="1">
    <source>
        <dbReference type="ARBA" id="ARBA00004606"/>
    </source>
</evidence>
<dbReference type="GO" id="GO:0016020">
    <property type="term" value="C:membrane"/>
    <property type="evidence" value="ECO:0007669"/>
    <property type="project" value="UniProtKB-SubCell"/>
</dbReference>
<evidence type="ECO:0000259" key="34">
    <source>
        <dbReference type="Pfam" id="PF00561"/>
    </source>
</evidence>
<evidence type="ECO:0000256" key="13">
    <source>
        <dbReference type="ARBA" id="ARBA00047611"/>
    </source>
</evidence>
<dbReference type="OMA" id="LDWHGPH"/>
<evidence type="ECO:0000256" key="25">
    <source>
        <dbReference type="ARBA" id="ARBA00052588"/>
    </source>
</evidence>
<dbReference type="GO" id="GO:0008126">
    <property type="term" value="F:acetylesterase activity"/>
    <property type="evidence" value="ECO:0000318"/>
    <property type="project" value="GO_Central"/>
</dbReference>
<comment type="catalytic activity">
    <reaction evidence="19">
        <text>1-O-hexadecyl-2-nonadioyl-sn-glycero-3-phosphocholine + H2O = nonanedioate + 1-O-hexadecyl-sn-glycero-3-phosphocholine + H(+)</text>
        <dbReference type="Rhea" id="RHEA:54552"/>
        <dbReference type="ChEBI" id="CHEBI:15377"/>
        <dbReference type="ChEBI" id="CHEBI:15378"/>
        <dbReference type="ChEBI" id="CHEBI:64496"/>
        <dbReference type="ChEBI" id="CHEBI:78208"/>
        <dbReference type="ChEBI" id="CHEBI:138269"/>
    </reaction>
    <physiologicalReaction direction="left-to-right" evidence="19">
        <dbReference type="Rhea" id="RHEA:54553"/>
    </physiologicalReaction>
</comment>
<evidence type="ECO:0000256" key="11">
    <source>
        <dbReference type="ARBA" id="ARBA00023264"/>
    </source>
</evidence>
<evidence type="ECO:0000256" key="3">
    <source>
        <dbReference type="ARBA" id="ARBA00013278"/>
    </source>
</evidence>
<evidence type="ECO:0000256" key="23">
    <source>
        <dbReference type="ARBA" id="ARBA00052087"/>
    </source>
</evidence>
<dbReference type="InterPro" id="IPR000073">
    <property type="entry name" value="AB_hydrolase_1"/>
</dbReference>
<comment type="catalytic activity">
    <reaction evidence="15">
        <text>1-hexadecanoyl-2-glutaroyl-sn-glycero-3-phosphocholine + H2O = glutarate + 1-hexadecanoyl-sn-glycero-3-phosphocholine + H(+)</text>
        <dbReference type="Rhea" id="RHEA:41159"/>
        <dbReference type="ChEBI" id="CHEBI:15377"/>
        <dbReference type="ChEBI" id="CHEBI:15378"/>
        <dbReference type="ChEBI" id="CHEBI:30921"/>
        <dbReference type="ChEBI" id="CHEBI:72998"/>
        <dbReference type="ChEBI" id="CHEBI:77756"/>
    </reaction>
    <physiologicalReaction direction="left-to-right" evidence="15">
        <dbReference type="Rhea" id="RHEA:41160"/>
    </physiologicalReaction>
</comment>
<dbReference type="PANTHER" id="PTHR10794:SF63">
    <property type="entry name" value="ALPHA_BETA HYDROLASE 1, ISOFORM A"/>
    <property type="match status" value="1"/>
</dbReference>
<comment type="catalytic activity">
    <reaction evidence="28">
        <text>1,2-ditetradecanoyl-sn-glycero-3-phosphocholine + H2O = 2-tetradecanoyl-sn-glycero-3-phosphocholine + tetradecanoate + H(+)</text>
        <dbReference type="Rhea" id="RHEA:54404"/>
        <dbReference type="ChEBI" id="CHEBI:15377"/>
        <dbReference type="ChEBI" id="CHEBI:15378"/>
        <dbReference type="ChEBI" id="CHEBI:30807"/>
        <dbReference type="ChEBI" id="CHEBI:45240"/>
        <dbReference type="ChEBI" id="CHEBI:131738"/>
    </reaction>
    <physiologicalReaction direction="left-to-right" evidence="28">
        <dbReference type="Rhea" id="RHEA:54405"/>
    </physiologicalReaction>
</comment>
<comment type="function">
    <text evidence="29">Phospholipase that may play a role in phospholipids remodeling. May selectively cleave myristate (C14)-containing phosphatidylcholines through its predominant phospholipase 1 activity, cleaving preferentially acyl groups in sn1 position. In parallel, may have a minor phospholipase 2 activity acting on acyl groups in position sn2. In addition to (C14)-containing phosphatidylcholines, may also act on other medium-chain-containing and oxidatively truncated phospholipids.</text>
</comment>
<dbReference type="PIRSF" id="PIRSF005211">
    <property type="entry name" value="Ab_hydro_YheT"/>
    <property type="match status" value="1"/>
</dbReference>
<evidence type="ECO:0000256" key="30">
    <source>
        <dbReference type="ARBA" id="ARBA00071303"/>
    </source>
</evidence>
<protein>
    <recommendedName>
        <fullName evidence="30">Phospholipase ABHD3</fullName>
        <ecNumber evidence="3">3.1.1.4</ecNumber>
    </recommendedName>
    <alternativeName>
        <fullName evidence="31">Abhydrolase domain-containing protein 3</fullName>
    </alternativeName>
</protein>
<evidence type="ECO:0000256" key="20">
    <source>
        <dbReference type="ARBA" id="ARBA00050674"/>
    </source>
</evidence>
<comment type="catalytic activity">
    <reaction evidence="27">
        <text>1-hexadecanoyl-2-nonadioyl-sn-glycero-3-phosphocholine + H2O = nonanedioate + 1-hexadecanoyl-sn-glycero-3-phosphocholine + H(+)</text>
        <dbReference type="Rhea" id="RHEA:41388"/>
        <dbReference type="ChEBI" id="CHEBI:15377"/>
        <dbReference type="ChEBI" id="CHEBI:15378"/>
        <dbReference type="ChEBI" id="CHEBI:72998"/>
        <dbReference type="ChEBI" id="CHEBI:78207"/>
        <dbReference type="ChEBI" id="CHEBI:78208"/>
    </reaction>
    <physiologicalReaction direction="left-to-right" evidence="27">
        <dbReference type="Rhea" id="RHEA:41389"/>
    </physiologicalReaction>
</comment>
<evidence type="ECO:0000256" key="6">
    <source>
        <dbReference type="ARBA" id="ARBA00022801"/>
    </source>
</evidence>
<evidence type="ECO:0000256" key="33">
    <source>
        <dbReference type="SAM" id="Phobius"/>
    </source>
</evidence>
<dbReference type="InParanoid" id="A0A7M7RCL5"/>
<comment type="catalytic activity">
    <reaction evidence="18">
        <text>1-tetradecanoyl-2-(4Z,7Z,10Z,13Z,16Z,19Z-docosahexaenoyl)-sn-glycero-3-phosphocholine + H2O = 2-(4Z,7Z,10Z,13Z,16Z,19Z-docosahexaenoyl)-sn-glycero-3-phosphocholine + tetradecanoate + H(+)</text>
        <dbReference type="Rhea" id="RHEA:54400"/>
        <dbReference type="ChEBI" id="CHEBI:15377"/>
        <dbReference type="ChEBI" id="CHEBI:15378"/>
        <dbReference type="ChEBI" id="CHEBI:30807"/>
        <dbReference type="ChEBI" id="CHEBI:76085"/>
        <dbReference type="ChEBI" id="CHEBI:86162"/>
    </reaction>
    <physiologicalReaction direction="left-to-right" evidence="18">
        <dbReference type="Rhea" id="RHEA:54401"/>
    </physiologicalReaction>
</comment>
<evidence type="ECO:0000256" key="17">
    <source>
        <dbReference type="ARBA" id="ARBA00050182"/>
    </source>
</evidence>
<dbReference type="EC" id="3.1.1.4" evidence="3"/>
<dbReference type="InterPro" id="IPR012020">
    <property type="entry name" value="ABHD4"/>
</dbReference>
<evidence type="ECO:0000313" key="36">
    <source>
        <dbReference type="Proteomes" id="UP000007110"/>
    </source>
</evidence>
<feature type="transmembrane region" description="Helical" evidence="33">
    <location>
        <begin position="12"/>
        <end position="33"/>
    </location>
</feature>
<dbReference type="Proteomes" id="UP000007110">
    <property type="component" value="Unassembled WGS sequence"/>
</dbReference>
<evidence type="ECO:0000256" key="18">
    <source>
        <dbReference type="ARBA" id="ARBA00050195"/>
    </source>
</evidence>
<comment type="catalytic activity">
    <reaction evidence="17">
        <text>1-octadecanoyl-2-nonanoyl-sn-glycero-3-phosphocholine + H2O = nonanoate + 1-octadecanoyl-sn-glycero-3-phosphocholine + H(+)</text>
        <dbReference type="Rhea" id="RHEA:54472"/>
        <dbReference type="ChEBI" id="CHEBI:15377"/>
        <dbReference type="ChEBI" id="CHEBI:15378"/>
        <dbReference type="ChEBI" id="CHEBI:32361"/>
        <dbReference type="ChEBI" id="CHEBI:73858"/>
        <dbReference type="ChEBI" id="CHEBI:138214"/>
    </reaction>
    <physiologicalReaction direction="left-to-right" evidence="17">
        <dbReference type="Rhea" id="RHEA:54473"/>
    </physiologicalReaction>
</comment>
<evidence type="ECO:0000256" key="8">
    <source>
        <dbReference type="ARBA" id="ARBA00022989"/>
    </source>
</evidence>
<keyword evidence="36" id="KW-1185">Reference proteome</keyword>
<dbReference type="OrthoDB" id="247542at2759"/>
<evidence type="ECO:0000256" key="31">
    <source>
        <dbReference type="ARBA" id="ARBA00082158"/>
    </source>
</evidence>
<comment type="catalytic activity">
    <reaction evidence="12">
        <text>a 1,2-diacyl-sn-glycero-3-phosphocholine + H2O = a 1-acyl-sn-glycero-3-phosphocholine + a fatty acid + H(+)</text>
        <dbReference type="Rhea" id="RHEA:15801"/>
        <dbReference type="ChEBI" id="CHEBI:15377"/>
        <dbReference type="ChEBI" id="CHEBI:15378"/>
        <dbReference type="ChEBI" id="CHEBI:28868"/>
        <dbReference type="ChEBI" id="CHEBI:57643"/>
        <dbReference type="ChEBI" id="CHEBI:58168"/>
        <dbReference type="EC" id="3.1.1.4"/>
    </reaction>
    <physiologicalReaction direction="left-to-right" evidence="12">
        <dbReference type="Rhea" id="RHEA:15802"/>
    </physiologicalReaction>
</comment>
<comment type="catalytic activity">
    <reaction evidence="22">
        <text>1-tetradecanoyl-2-(9Z,12Z-octadecadienoyl)-sn-glycero-3-phosphocholine + H2O = 1-tetradecanoyl-sn-glycero-3-phosphocholine + (9Z,12Z)-octadecadienoate + H(+)</text>
        <dbReference type="Rhea" id="RHEA:54392"/>
        <dbReference type="ChEBI" id="CHEBI:15377"/>
        <dbReference type="ChEBI" id="CHEBI:15378"/>
        <dbReference type="ChEBI" id="CHEBI:30245"/>
        <dbReference type="ChEBI" id="CHEBI:64489"/>
        <dbReference type="ChEBI" id="CHEBI:86094"/>
    </reaction>
    <physiologicalReaction direction="left-to-right" evidence="22">
        <dbReference type="Rhea" id="RHEA:54393"/>
    </physiologicalReaction>
</comment>
<dbReference type="GeneID" id="584345"/>
<dbReference type="SUPFAM" id="SSF53474">
    <property type="entry name" value="alpha/beta-Hydrolases"/>
    <property type="match status" value="1"/>
</dbReference>
<dbReference type="Pfam" id="PF00561">
    <property type="entry name" value="Abhydrolase_1"/>
    <property type="match status" value="1"/>
</dbReference>
<dbReference type="AlphaFoldDB" id="A0A7M7RCL5"/>
<evidence type="ECO:0000256" key="2">
    <source>
        <dbReference type="ARBA" id="ARBA00010884"/>
    </source>
</evidence>
<dbReference type="GO" id="GO:0047372">
    <property type="term" value="F:monoacylglycerol lipase activity"/>
    <property type="evidence" value="ECO:0000318"/>
    <property type="project" value="GO_Central"/>
</dbReference>
<keyword evidence="9" id="KW-0443">Lipid metabolism</keyword>
<evidence type="ECO:0000256" key="22">
    <source>
        <dbReference type="ARBA" id="ARBA00051705"/>
    </source>
</evidence>
<evidence type="ECO:0000256" key="14">
    <source>
        <dbReference type="ARBA" id="ARBA00048288"/>
    </source>
</evidence>
<evidence type="ECO:0000256" key="7">
    <source>
        <dbReference type="ARBA" id="ARBA00022968"/>
    </source>
</evidence>
<evidence type="ECO:0000256" key="5">
    <source>
        <dbReference type="ARBA" id="ARBA00022692"/>
    </source>
</evidence>
<accession>A0A7M7RCL5</accession>
<comment type="catalytic activity">
    <reaction evidence="21">
        <text>1-tetradecanoyl-2-(5Z,8Z,11Z,14Z-eicosatetraenoyl)-sn-glycero-3-phosphocholine + H2O = 2-(5Z,8Z,11Z,14Z)-eicosatetraenoyl-sn-glycero-3-phosphocholine + tetradecanoate + H(+)</text>
        <dbReference type="Rhea" id="RHEA:54396"/>
        <dbReference type="ChEBI" id="CHEBI:15377"/>
        <dbReference type="ChEBI" id="CHEBI:15378"/>
        <dbReference type="ChEBI" id="CHEBI:30807"/>
        <dbReference type="ChEBI" id="CHEBI:76079"/>
        <dbReference type="ChEBI" id="CHEBI:86102"/>
    </reaction>
    <physiologicalReaction direction="left-to-right" evidence="21">
        <dbReference type="Rhea" id="RHEA:54397"/>
    </physiologicalReaction>
</comment>
<evidence type="ECO:0000256" key="29">
    <source>
        <dbReference type="ARBA" id="ARBA00059841"/>
    </source>
</evidence>
<keyword evidence="10 33" id="KW-0472">Membrane</keyword>
<evidence type="ECO:0000256" key="19">
    <source>
        <dbReference type="ARBA" id="ARBA00050276"/>
    </source>
</evidence>
<dbReference type="KEGG" id="spu:584345"/>
<comment type="catalytic activity">
    <reaction evidence="20">
        <text>1-octadecanoyl-2-pentanoyl-sn-glycero-3-phosphocholine + H2O = pentanoate + 1-octadecanoyl-sn-glycero-3-phosphocholine + H(+)</text>
        <dbReference type="Rhea" id="RHEA:54460"/>
        <dbReference type="ChEBI" id="CHEBI:15377"/>
        <dbReference type="ChEBI" id="CHEBI:15378"/>
        <dbReference type="ChEBI" id="CHEBI:31011"/>
        <dbReference type="ChEBI" id="CHEBI:73858"/>
        <dbReference type="ChEBI" id="CHEBI:138211"/>
    </reaction>
    <physiologicalReaction direction="left-to-right" evidence="20">
        <dbReference type="Rhea" id="RHEA:54461"/>
    </physiologicalReaction>
</comment>
<evidence type="ECO:0000313" key="35">
    <source>
        <dbReference type="EnsemblMetazoa" id="XP_789299"/>
    </source>
</evidence>
<evidence type="ECO:0000256" key="24">
    <source>
        <dbReference type="ARBA" id="ARBA00052144"/>
    </source>
</evidence>
<evidence type="ECO:0000256" key="10">
    <source>
        <dbReference type="ARBA" id="ARBA00023136"/>
    </source>
</evidence>
<dbReference type="InterPro" id="IPR029058">
    <property type="entry name" value="AB_hydrolase_fold"/>
</dbReference>
<evidence type="ECO:0000256" key="16">
    <source>
        <dbReference type="ARBA" id="ARBA00050145"/>
    </source>
</evidence>
<comment type="catalytic activity">
    <reaction evidence="26">
        <text>1-octadecanoyl-2-octanoyl-sn-glycero-3-phosphocholine + H2O = 1-octadecanoyl-sn-glycero-3-phosphocholine + octanoate + H(+)</text>
        <dbReference type="Rhea" id="RHEA:54468"/>
        <dbReference type="ChEBI" id="CHEBI:15377"/>
        <dbReference type="ChEBI" id="CHEBI:15378"/>
        <dbReference type="ChEBI" id="CHEBI:25646"/>
        <dbReference type="ChEBI" id="CHEBI:73858"/>
        <dbReference type="ChEBI" id="CHEBI:138213"/>
    </reaction>
    <physiologicalReaction direction="left-to-right" evidence="26">
        <dbReference type="Rhea" id="RHEA:54469"/>
    </physiologicalReaction>
</comment>
<evidence type="ECO:0000256" key="15">
    <source>
        <dbReference type="ARBA" id="ARBA00048471"/>
    </source>
</evidence>
<dbReference type="RefSeq" id="XP_011661854.1">
    <property type="nucleotide sequence ID" value="XM_011663552.2"/>
</dbReference>
<evidence type="ECO:0000256" key="26">
    <source>
        <dbReference type="ARBA" id="ARBA00052747"/>
    </source>
</evidence>
<comment type="similarity">
    <text evidence="2">Belongs to the AB hydrolase superfamily. AB hydrolase 4 family.</text>
</comment>
<organism evidence="35 36">
    <name type="scientific">Strongylocentrotus purpuratus</name>
    <name type="common">Purple sea urchin</name>
    <dbReference type="NCBI Taxonomy" id="7668"/>
    <lineage>
        <taxon>Eukaryota</taxon>
        <taxon>Metazoa</taxon>
        <taxon>Echinodermata</taxon>
        <taxon>Eleutherozoa</taxon>
        <taxon>Echinozoa</taxon>
        <taxon>Echinoidea</taxon>
        <taxon>Euechinoidea</taxon>
        <taxon>Echinacea</taxon>
        <taxon>Camarodonta</taxon>
        <taxon>Echinidea</taxon>
        <taxon>Strongylocentrotidae</taxon>
        <taxon>Strongylocentrotus</taxon>
    </lineage>
</organism>
<keyword evidence="5 33" id="KW-0812">Transmembrane</keyword>
<dbReference type="EnsemblMetazoa" id="XM_011663552">
    <property type="protein sequence ID" value="XP_011661854"/>
    <property type="gene ID" value="LOC584345"/>
</dbReference>